<feature type="chain" id="PRO_5029001788" evidence="1">
    <location>
        <begin position="17"/>
        <end position="177"/>
    </location>
</feature>
<proteinExistence type="predicted"/>
<sequence>MFSIIFLFSLLTTVAALDMRDSPREPPNTYYYHFRGDLMFPNQDEQPVIGAVYVYDFNETTSTPGKLLRIYSVQKGEISPGYEFIMAKRTPRRVWIKILAASPYFCFSWHGFNHLSDSTKIFRTYAEAFHEPDDIWLVKVTGESGNCATYDAFVNQIKRWNFKRKPMMPMIGSGPDY</sequence>
<accession>A0A7E4VCZ8</accession>
<dbReference type="WBParaSite" id="Pan_g18979.t1">
    <property type="protein sequence ID" value="Pan_g18979.t1"/>
    <property type="gene ID" value="Pan_g18979"/>
</dbReference>
<evidence type="ECO:0000313" key="2">
    <source>
        <dbReference type="Proteomes" id="UP000492821"/>
    </source>
</evidence>
<organism evidence="2 3">
    <name type="scientific">Panagrellus redivivus</name>
    <name type="common">Microworm</name>
    <dbReference type="NCBI Taxonomy" id="6233"/>
    <lineage>
        <taxon>Eukaryota</taxon>
        <taxon>Metazoa</taxon>
        <taxon>Ecdysozoa</taxon>
        <taxon>Nematoda</taxon>
        <taxon>Chromadorea</taxon>
        <taxon>Rhabditida</taxon>
        <taxon>Tylenchina</taxon>
        <taxon>Panagrolaimomorpha</taxon>
        <taxon>Panagrolaimoidea</taxon>
        <taxon>Panagrolaimidae</taxon>
        <taxon>Panagrellus</taxon>
    </lineage>
</organism>
<dbReference type="Proteomes" id="UP000492821">
    <property type="component" value="Unassembled WGS sequence"/>
</dbReference>
<evidence type="ECO:0000256" key="1">
    <source>
        <dbReference type="SAM" id="SignalP"/>
    </source>
</evidence>
<keyword evidence="1" id="KW-0732">Signal</keyword>
<keyword evidence="2" id="KW-1185">Reference proteome</keyword>
<evidence type="ECO:0000313" key="3">
    <source>
        <dbReference type="WBParaSite" id="Pan_g18979.t1"/>
    </source>
</evidence>
<feature type="signal peptide" evidence="1">
    <location>
        <begin position="1"/>
        <end position="16"/>
    </location>
</feature>
<reference evidence="2" key="1">
    <citation type="journal article" date="2013" name="Genetics">
        <title>The draft genome and transcriptome of Panagrellus redivivus are shaped by the harsh demands of a free-living lifestyle.</title>
        <authorList>
            <person name="Srinivasan J."/>
            <person name="Dillman A.R."/>
            <person name="Macchietto M.G."/>
            <person name="Heikkinen L."/>
            <person name="Lakso M."/>
            <person name="Fracchia K.M."/>
            <person name="Antoshechkin I."/>
            <person name="Mortazavi A."/>
            <person name="Wong G."/>
            <person name="Sternberg P.W."/>
        </authorList>
    </citation>
    <scope>NUCLEOTIDE SEQUENCE [LARGE SCALE GENOMIC DNA]</scope>
    <source>
        <strain evidence="2">MT8872</strain>
    </source>
</reference>
<reference evidence="3" key="2">
    <citation type="submission" date="2020-10" db="UniProtKB">
        <authorList>
            <consortium name="WormBaseParasite"/>
        </authorList>
    </citation>
    <scope>IDENTIFICATION</scope>
</reference>
<name>A0A7E4VCZ8_PANRE</name>
<protein>
    <submittedName>
        <fullName evidence="3">Secreted protein</fullName>
    </submittedName>
</protein>
<dbReference type="AlphaFoldDB" id="A0A7E4VCZ8"/>